<dbReference type="GO" id="GO:0006355">
    <property type="term" value="P:regulation of DNA-templated transcription"/>
    <property type="evidence" value="ECO:0007669"/>
    <property type="project" value="InterPro"/>
</dbReference>
<dbReference type="FunCoup" id="A0A804M1F6">
    <property type="interactions" value="42"/>
</dbReference>
<dbReference type="AlphaFoldDB" id="A0A804M1F6"/>
<sequence length="374" mass="40996">MVMAKQHHDKGLPKQARNEPAPFRLEQCCRCDDAHRQADDESMDAAGSAGPLHLTLGPLGSAAGPRCSCGVAPAPAPAAPATVAVLRGSRYMRPAQELLGEAVRVADLAAADDEDEDQAAERLEGGGHRAARRAAGNDGDGVQAKLLYLLSELESRRERYFGELERVVSSFEPALGGGAAAAYTTLMARAMGRHFGNLRRAILRRLRLQAAAAARRSLRRGGEDQDDDDDDDGDGDGEVTEELVDRLARRTKLAAAARAEQAWRPLRGLPDGSVAVLRAWLFDHFLHPYPNDGEKLRLAVTTGLSRRQVHIQLVHQRARAAVEAHDRGDVQGRVLRRFRRLQLRRRQRQRRLLILLSLDHLALESVYLANSSLG</sequence>
<dbReference type="Gramene" id="Zm00001eb051910_T002">
    <property type="protein sequence ID" value="Zm00001eb051910_P002"/>
    <property type="gene ID" value="Zm00001eb051910"/>
</dbReference>
<dbReference type="GO" id="GO:0005634">
    <property type="term" value="C:nucleus"/>
    <property type="evidence" value="ECO:0000318"/>
    <property type="project" value="GO_Central"/>
</dbReference>
<dbReference type="Proteomes" id="UP000007305">
    <property type="component" value="Chromosome 1"/>
</dbReference>
<evidence type="ECO:0000313" key="10">
    <source>
        <dbReference type="EnsemblPlants" id="Zm00001eb051910_P002"/>
    </source>
</evidence>
<comment type="similarity">
    <text evidence="2">Belongs to the TALE/BELL homeobox family.</text>
</comment>
<proteinExistence type="evidence at protein level"/>
<evidence type="ECO:0000256" key="2">
    <source>
        <dbReference type="ARBA" id="ARBA00006454"/>
    </source>
</evidence>
<dbReference type="GO" id="GO:0003677">
    <property type="term" value="F:DNA binding"/>
    <property type="evidence" value="ECO:0007669"/>
    <property type="project" value="UniProtKB-KW"/>
</dbReference>
<dbReference type="InterPro" id="IPR001356">
    <property type="entry name" value="HD"/>
</dbReference>
<feature type="compositionally biased region" description="Acidic residues" evidence="8">
    <location>
        <begin position="224"/>
        <end position="238"/>
    </location>
</feature>
<dbReference type="InParanoid" id="A0A804M1F6"/>
<keyword evidence="11" id="KW-1185">Reference proteome</keyword>
<dbReference type="InterPro" id="IPR008422">
    <property type="entry name" value="KN_HD"/>
</dbReference>
<feature type="domain" description="POX" evidence="9">
    <location>
        <begin position="80"/>
        <end position="204"/>
    </location>
</feature>
<keyword evidence="4" id="KW-0238">DNA-binding</keyword>
<evidence type="ECO:0000256" key="6">
    <source>
        <dbReference type="ARBA" id="ARBA00023163"/>
    </source>
</evidence>
<evidence type="ECO:0000256" key="4">
    <source>
        <dbReference type="ARBA" id="ARBA00023125"/>
    </source>
</evidence>
<keyword evidence="7" id="KW-0539">Nucleus</keyword>
<keyword evidence="6" id="KW-0804">Transcription</keyword>
<dbReference type="PANTHER" id="PTHR11850">
    <property type="entry name" value="HOMEOBOX PROTEIN TRANSCRIPTION FACTORS"/>
    <property type="match status" value="1"/>
</dbReference>
<protein>
    <recommendedName>
        <fullName evidence="9">POX domain-containing protein</fullName>
    </recommendedName>
</protein>
<dbReference type="GeneID" id="542080"/>
<feature type="region of interest" description="Disordered" evidence="8">
    <location>
        <begin position="217"/>
        <end position="238"/>
    </location>
</feature>
<evidence type="ECO:0000256" key="1">
    <source>
        <dbReference type="ARBA" id="ARBA00004123"/>
    </source>
</evidence>
<evidence type="ECO:0000256" key="7">
    <source>
        <dbReference type="ARBA" id="ARBA00023242"/>
    </source>
</evidence>
<reference evidence="10" key="3">
    <citation type="submission" date="2021-05" db="UniProtKB">
        <authorList>
            <consortium name="EnsemblPlants"/>
        </authorList>
    </citation>
    <scope>IDENTIFICATION</scope>
    <source>
        <strain evidence="10">cv. B73</strain>
    </source>
</reference>
<dbReference type="InterPro" id="IPR009057">
    <property type="entry name" value="Homeodomain-like_sf"/>
</dbReference>
<dbReference type="Pfam" id="PF05920">
    <property type="entry name" value="Homeobox_KN"/>
    <property type="match status" value="1"/>
</dbReference>
<dbReference type="EnsemblPlants" id="Zm00001eb051910_T002">
    <property type="protein sequence ID" value="Zm00001eb051910_P002"/>
    <property type="gene ID" value="Zm00001eb051910"/>
</dbReference>
<dbReference type="SUPFAM" id="SSF46689">
    <property type="entry name" value="Homeodomain-like"/>
    <property type="match status" value="1"/>
</dbReference>
<gene>
    <name evidence="10" type="primary">LOC542080</name>
</gene>
<evidence type="ECO:0000256" key="3">
    <source>
        <dbReference type="ARBA" id="ARBA00023015"/>
    </source>
</evidence>
<dbReference type="Gene3D" id="1.10.10.60">
    <property type="entry name" value="Homeodomain-like"/>
    <property type="match status" value="1"/>
</dbReference>
<reference evidence="11" key="1">
    <citation type="submission" date="2015-12" db="EMBL/GenBank/DDBJ databases">
        <title>Update maize B73 reference genome by single molecule sequencing technologies.</title>
        <authorList>
            <consortium name="Maize Genome Sequencing Project"/>
            <person name="Ware D."/>
        </authorList>
    </citation>
    <scope>NUCLEOTIDE SEQUENCE [LARGE SCALE GENOMIC DNA]</scope>
    <source>
        <strain evidence="11">cv. B73</strain>
    </source>
</reference>
<evidence type="ECO:0000313" key="11">
    <source>
        <dbReference type="Proteomes" id="UP000007305"/>
    </source>
</evidence>
<keyword evidence="5" id="KW-0371">Homeobox</keyword>
<reference evidence="10" key="2">
    <citation type="submission" date="2019-07" db="EMBL/GenBank/DDBJ databases">
        <authorList>
            <person name="Seetharam A."/>
            <person name="Woodhouse M."/>
            <person name="Cannon E."/>
        </authorList>
    </citation>
    <scope>NUCLEOTIDE SEQUENCE [LARGE SCALE GENOMIC DNA]</scope>
    <source>
        <strain evidence="10">cv. B73</strain>
    </source>
</reference>
<dbReference type="InterPro" id="IPR006563">
    <property type="entry name" value="POX_dom"/>
</dbReference>
<organism evidence="10 11">
    <name type="scientific">Zea mays</name>
    <name type="common">Maize</name>
    <dbReference type="NCBI Taxonomy" id="4577"/>
    <lineage>
        <taxon>Eukaryota</taxon>
        <taxon>Viridiplantae</taxon>
        <taxon>Streptophyta</taxon>
        <taxon>Embryophyta</taxon>
        <taxon>Tracheophyta</taxon>
        <taxon>Spermatophyta</taxon>
        <taxon>Magnoliopsida</taxon>
        <taxon>Liliopsida</taxon>
        <taxon>Poales</taxon>
        <taxon>Poaceae</taxon>
        <taxon>PACMAD clade</taxon>
        <taxon>Panicoideae</taxon>
        <taxon>Andropogonodae</taxon>
        <taxon>Andropogoneae</taxon>
        <taxon>Tripsacinae</taxon>
        <taxon>Zea</taxon>
    </lineage>
</organism>
<keyword evidence="12" id="KW-1267">Proteomics identification</keyword>
<dbReference type="OrthoDB" id="10056939at2759"/>
<name>A0A804M1F6_MAIZE</name>
<dbReference type="InterPro" id="IPR050224">
    <property type="entry name" value="TALE_homeobox"/>
</dbReference>
<accession>A0A804M1F6</accession>
<evidence type="ECO:0007829" key="12">
    <source>
        <dbReference type="PeptideAtlas" id="A0A804M1F6"/>
    </source>
</evidence>
<dbReference type="SMART" id="SM00574">
    <property type="entry name" value="POX"/>
    <property type="match status" value="1"/>
</dbReference>
<dbReference type="Pfam" id="PF07526">
    <property type="entry name" value="POX"/>
    <property type="match status" value="1"/>
</dbReference>
<dbReference type="CDD" id="cd00086">
    <property type="entry name" value="homeodomain"/>
    <property type="match status" value="1"/>
</dbReference>
<evidence type="ECO:0000256" key="5">
    <source>
        <dbReference type="ARBA" id="ARBA00023155"/>
    </source>
</evidence>
<keyword evidence="3" id="KW-0805">Transcription regulation</keyword>
<comment type="subcellular location">
    <subcellularLocation>
        <location evidence="1">Nucleus</location>
    </subcellularLocation>
</comment>
<feature type="region of interest" description="Disordered" evidence="8">
    <location>
        <begin position="111"/>
        <end position="136"/>
    </location>
</feature>
<evidence type="ECO:0000256" key="8">
    <source>
        <dbReference type="SAM" id="MobiDB-lite"/>
    </source>
</evidence>
<evidence type="ECO:0000259" key="9">
    <source>
        <dbReference type="SMART" id="SM00574"/>
    </source>
</evidence>
<dbReference type="RefSeq" id="XP_035816863.1">
    <property type="nucleotide sequence ID" value="XM_035960970.1"/>
</dbReference>